<dbReference type="RefSeq" id="WP_008992450.1">
    <property type="nucleotide sequence ID" value="NZ_AMSG01000024.1"/>
</dbReference>
<organism evidence="1 2">
    <name type="scientific">Galbibacter marinus</name>
    <dbReference type="NCBI Taxonomy" id="555500"/>
    <lineage>
        <taxon>Bacteria</taxon>
        <taxon>Pseudomonadati</taxon>
        <taxon>Bacteroidota</taxon>
        <taxon>Flavobacteriia</taxon>
        <taxon>Flavobacteriales</taxon>
        <taxon>Flavobacteriaceae</taxon>
        <taxon>Galbibacter</taxon>
    </lineage>
</organism>
<evidence type="ECO:0000313" key="2">
    <source>
        <dbReference type="Proteomes" id="UP000007364"/>
    </source>
</evidence>
<dbReference type="EMBL" id="AMSG01000024">
    <property type="protein sequence ID" value="EKF54346.1"/>
    <property type="molecule type" value="Genomic_DNA"/>
</dbReference>
<dbReference type="AlphaFoldDB" id="K2Q0G8"/>
<name>K2Q0G8_9FLAO</name>
<dbReference type="eggNOG" id="COG2250">
    <property type="taxonomic scope" value="Bacteria"/>
</dbReference>
<gene>
    <name evidence="1" type="ORF">I215_13058</name>
</gene>
<reference evidence="1 2" key="1">
    <citation type="journal article" date="2012" name="J. Bacteriol.">
        <title>Genome Sequence of Galbibacter marinum Type Strain ck-I2-15.</title>
        <authorList>
            <person name="Lai Q."/>
            <person name="Li C."/>
            <person name="Shao Z."/>
        </authorList>
    </citation>
    <scope>NUCLEOTIDE SEQUENCE [LARGE SCALE GENOMIC DNA]</scope>
    <source>
        <strain evidence="2">ck-I2-15</strain>
    </source>
</reference>
<protein>
    <submittedName>
        <fullName evidence="1">Uncharacterized protein</fullName>
    </submittedName>
</protein>
<accession>K2Q0G8</accession>
<sequence length="392" mass="45806">MFQEKDPQLEKIIDQLSTMMDLCYVFESQLRSTESVIPLIIVLHQGSTKTVNQEMVSKMNAIFREARMYTFKVFPLDYAISLLKQHNLFFMQHCQIENLIYHVRDANLEQFQVEINEVTFDLVREQIDHQLSSCVHHLDAACEHKDEGNFAKALFSLYAYHKSLLDIAAEFHLGHQFEEHLISELQNLFAPFDINLSCVYDIHIEQDRQLLEYLDQAAEKNFMTPTFLNEQEIEAITSKANITLKATLQLFRSQLKATKYDFEKLGKLKRLPHLTPDQGFQKIRKDLQNLVNRKILELRPGHDKIYYKANLKVDGTADILYHISGLLKVCIMALGNENTDIFPEPKLNIQTTLEHILELLPFEEVECLERIIDELEITTDHYLLEPPKYLYA</sequence>
<comment type="caution">
    <text evidence="1">The sequence shown here is derived from an EMBL/GenBank/DDBJ whole genome shotgun (WGS) entry which is preliminary data.</text>
</comment>
<evidence type="ECO:0000313" key="1">
    <source>
        <dbReference type="EMBL" id="EKF54346.1"/>
    </source>
</evidence>
<dbReference type="OrthoDB" id="1446962at2"/>
<proteinExistence type="predicted"/>
<keyword evidence="2" id="KW-1185">Reference proteome</keyword>
<dbReference type="Gene3D" id="1.20.120.330">
    <property type="entry name" value="Nucleotidyltransferases domain 2"/>
    <property type="match status" value="1"/>
</dbReference>
<dbReference type="Proteomes" id="UP000007364">
    <property type="component" value="Unassembled WGS sequence"/>
</dbReference>